<gene>
    <name evidence="3" type="ORF">V1264_012444</name>
</gene>
<feature type="region of interest" description="Disordered" evidence="1">
    <location>
        <begin position="271"/>
        <end position="311"/>
    </location>
</feature>
<keyword evidence="2" id="KW-1133">Transmembrane helix</keyword>
<feature type="region of interest" description="Disordered" evidence="1">
    <location>
        <begin position="177"/>
        <end position="251"/>
    </location>
</feature>
<accession>A0AAN9BWG7</accession>
<evidence type="ECO:0000313" key="3">
    <source>
        <dbReference type="EMBL" id="KAK7113093.1"/>
    </source>
</evidence>
<organism evidence="3 4">
    <name type="scientific">Littorina saxatilis</name>
    <dbReference type="NCBI Taxonomy" id="31220"/>
    <lineage>
        <taxon>Eukaryota</taxon>
        <taxon>Metazoa</taxon>
        <taxon>Spiralia</taxon>
        <taxon>Lophotrochozoa</taxon>
        <taxon>Mollusca</taxon>
        <taxon>Gastropoda</taxon>
        <taxon>Caenogastropoda</taxon>
        <taxon>Littorinimorpha</taxon>
        <taxon>Littorinoidea</taxon>
        <taxon>Littorinidae</taxon>
        <taxon>Littorina</taxon>
    </lineage>
</organism>
<dbReference type="AlphaFoldDB" id="A0AAN9BWG7"/>
<feature type="transmembrane region" description="Helical" evidence="2">
    <location>
        <begin position="79"/>
        <end position="99"/>
    </location>
</feature>
<evidence type="ECO:0000256" key="1">
    <source>
        <dbReference type="SAM" id="MobiDB-lite"/>
    </source>
</evidence>
<evidence type="ECO:0000256" key="2">
    <source>
        <dbReference type="SAM" id="Phobius"/>
    </source>
</evidence>
<reference evidence="3 4" key="1">
    <citation type="submission" date="2024-02" db="EMBL/GenBank/DDBJ databases">
        <title>Chromosome-scale genome assembly of the rough periwinkle Littorina saxatilis.</title>
        <authorList>
            <person name="De Jode A."/>
            <person name="Faria R."/>
            <person name="Formenti G."/>
            <person name="Sims Y."/>
            <person name="Smith T.P."/>
            <person name="Tracey A."/>
            <person name="Wood J.M.D."/>
            <person name="Zagrodzka Z.B."/>
            <person name="Johannesson K."/>
            <person name="Butlin R.K."/>
            <person name="Leder E.H."/>
        </authorList>
    </citation>
    <scope>NUCLEOTIDE SEQUENCE [LARGE SCALE GENOMIC DNA]</scope>
    <source>
        <strain evidence="3">Snail1</strain>
        <tissue evidence="3">Muscle</tissue>
    </source>
</reference>
<evidence type="ECO:0000313" key="4">
    <source>
        <dbReference type="Proteomes" id="UP001374579"/>
    </source>
</evidence>
<keyword evidence="4" id="KW-1185">Reference proteome</keyword>
<keyword evidence="2" id="KW-0812">Transmembrane</keyword>
<feature type="compositionally biased region" description="Low complexity" evidence="1">
    <location>
        <begin position="179"/>
        <end position="201"/>
    </location>
</feature>
<keyword evidence="2" id="KW-0472">Membrane</keyword>
<feature type="compositionally biased region" description="Low complexity" evidence="1">
    <location>
        <begin position="211"/>
        <end position="225"/>
    </location>
</feature>
<dbReference type="Gene3D" id="1.20.140.150">
    <property type="match status" value="1"/>
</dbReference>
<dbReference type="Proteomes" id="UP001374579">
    <property type="component" value="Unassembled WGS sequence"/>
</dbReference>
<comment type="caution">
    <text evidence="3">The sequence shown here is derived from an EMBL/GenBank/DDBJ whole genome shotgun (WGS) entry which is preliminary data.</text>
</comment>
<name>A0AAN9BWG7_9CAEN</name>
<proteinExistence type="predicted"/>
<sequence length="311" mass="34578">MPFKDMIPLFKFFGTFLCPVLYIASFANKNWIKDETKQWGLWSWCYTNFTDEDDPEDYVNDSYRCHSISPGDSPAYFEGIRVVACFALISYIGFFFTFNEREGIGKDKNPLKVYFVAAMLTAITIGTLSTNFTKDERWKNSDHRLGWCFWLIVASGVCSLLMIPIYLKHTDMLKRQRTNNSNNRRNPSPAAVAPNPPDAAATGASREQRRASIAVSVSSSDGSVALPPPKNTRTTGASRHHRLGDDIGGGSMHTGRGYGYVGSQYPVLELPSYDFPPDRSSGLLPNSPPPSYEEVIGADNYPSSAPPPYLP</sequence>
<dbReference type="EMBL" id="JBAMIC010000002">
    <property type="protein sequence ID" value="KAK7113093.1"/>
    <property type="molecule type" value="Genomic_DNA"/>
</dbReference>
<feature type="transmembrane region" description="Helical" evidence="2">
    <location>
        <begin position="111"/>
        <end position="132"/>
    </location>
</feature>
<protein>
    <submittedName>
        <fullName evidence="3">Uncharacterized protein</fullName>
    </submittedName>
</protein>
<feature type="transmembrane region" description="Helical" evidence="2">
    <location>
        <begin position="144"/>
        <end position="167"/>
    </location>
</feature>